<gene>
    <name evidence="1" type="ORF">Cob_v004573</name>
</gene>
<dbReference type="Proteomes" id="UP000014480">
    <property type="component" value="Unassembled WGS sequence"/>
</dbReference>
<protein>
    <submittedName>
        <fullName evidence="1">Uncharacterized protein</fullName>
    </submittedName>
</protein>
<name>N4V4Y7_COLOR</name>
<dbReference type="eggNOG" id="ENOG502RZ85">
    <property type="taxonomic scope" value="Eukaryota"/>
</dbReference>
<reference evidence="2" key="1">
    <citation type="journal article" date="2013" name="New Phytol.">
        <title>Comparative genomic and transcriptomic analyses reveal the hemibiotrophic stage shift of Colletotrichum fungi.</title>
        <authorList>
            <person name="Gan P."/>
            <person name="Ikeda K."/>
            <person name="Irieda H."/>
            <person name="Narusaka M."/>
            <person name="O'Connell R.J."/>
            <person name="Narusaka Y."/>
            <person name="Takano Y."/>
            <person name="Kubo Y."/>
            <person name="Shirasu K."/>
        </authorList>
    </citation>
    <scope>NUCLEOTIDE SEQUENCE [LARGE SCALE GENOMIC DNA]</scope>
    <source>
        <strain evidence="2">104-T / ATCC 96160 / CBS 514.97 / LARS 414 / MAFF 240422</strain>
    </source>
</reference>
<reference evidence="2" key="2">
    <citation type="journal article" date="2019" name="Mol. Plant Microbe Interact.">
        <title>Genome sequence resources for four phytopathogenic fungi from the Colletotrichum orbiculare species complex.</title>
        <authorList>
            <person name="Gan P."/>
            <person name="Tsushima A."/>
            <person name="Narusaka M."/>
            <person name="Narusaka Y."/>
            <person name="Takano Y."/>
            <person name="Kubo Y."/>
            <person name="Shirasu K."/>
        </authorList>
    </citation>
    <scope>GENOME REANNOTATION</scope>
    <source>
        <strain evidence="2">104-T / ATCC 96160 / CBS 514.97 / LARS 414 / MAFF 240422</strain>
    </source>
</reference>
<dbReference type="EMBL" id="AMCV02000010">
    <property type="protein sequence ID" value="TDZ22509.1"/>
    <property type="molecule type" value="Genomic_DNA"/>
</dbReference>
<keyword evidence="2" id="KW-1185">Reference proteome</keyword>
<proteinExistence type="predicted"/>
<accession>N4V4Y7</accession>
<evidence type="ECO:0000313" key="2">
    <source>
        <dbReference type="Proteomes" id="UP000014480"/>
    </source>
</evidence>
<comment type="caution">
    <text evidence="1">The sequence shown here is derived from an EMBL/GenBank/DDBJ whole genome shotgun (WGS) entry which is preliminary data.</text>
</comment>
<dbReference type="AlphaFoldDB" id="N4V4Y7"/>
<dbReference type="HOGENOM" id="CLU_484845_0_0_1"/>
<organism evidence="1 2">
    <name type="scientific">Colletotrichum orbiculare (strain 104-T / ATCC 96160 / CBS 514.97 / LARS 414 / MAFF 240422)</name>
    <name type="common">Cucumber anthracnose fungus</name>
    <name type="synonym">Colletotrichum lagenarium</name>
    <dbReference type="NCBI Taxonomy" id="1213857"/>
    <lineage>
        <taxon>Eukaryota</taxon>
        <taxon>Fungi</taxon>
        <taxon>Dikarya</taxon>
        <taxon>Ascomycota</taxon>
        <taxon>Pezizomycotina</taxon>
        <taxon>Sordariomycetes</taxon>
        <taxon>Hypocreomycetidae</taxon>
        <taxon>Glomerellales</taxon>
        <taxon>Glomerellaceae</taxon>
        <taxon>Colletotrichum</taxon>
        <taxon>Colletotrichum orbiculare species complex</taxon>
    </lineage>
</organism>
<evidence type="ECO:0000313" key="1">
    <source>
        <dbReference type="EMBL" id="TDZ22509.1"/>
    </source>
</evidence>
<sequence length="562" mass="60815">MIVFVFVVFSLNISNVCALSIGKRAAPEALLRNQDGLDTAPLLDCYRDQVCHHWSSQYACQPSYSYVGYDRGSCSGQGEVQPICCRSTTIGYIGGPGSCGWKGDAPSCNAPGDPGQVVLFQSKTGGAPHNSDAWGGDDLVRPCETGSKSFVCPLPQMDGIESRCRVTPDCHQLCAPDEVEVAAFRDDSICGKRYCCKASVPSVSQCNWRGDANCDDNACDPNQVTVLRTSYGDSDVCPAGRQKSLCCTPAIPAPKEVCEECGTSACEWEEGLCVPEPVSTVIPDEPEDQPDPDTPIDALGPPRPFEAGGVRIMSKSYPSSSALFKGKNGQVVLPDAIAVGSSSCYDVEIALVPAATIGKAVISGNYSTEHGTELQLPRDFLRASVLGTLPSGFSTVHPPIPASVMNTYFNKNSLSSPYRPFPGSQTTRNPSRAMAEVLGSYANRRYLFLVSNPINARKALVFSYKNLVEPNKFQKYLDDSIATGTGEKKVIEPMREVYWDVASNVTFDWVEACISQVESAYRLALANGNYPTNWRVVQRALVEIRGKLHDIRPLRPLLEVVV</sequence>